<dbReference type="Pfam" id="PF05437">
    <property type="entry name" value="AzlD"/>
    <property type="match status" value="1"/>
</dbReference>
<sequence length="112" mass="11986">MINGHIDSGYIISAVLVAAAVTFVLRVLPFGLKKALAGSEVLDALSHWIPLGAVALLAIYAVSRIDFSSTHTAVPYLAGFVVTALVHLWKKNMVYSMIAGTATCVILINWVF</sequence>
<reference evidence="3" key="1">
    <citation type="submission" date="2017-10" db="EMBL/GenBank/DDBJ databases">
        <title>Kefir isolates.</title>
        <authorList>
            <person name="Kim Y."/>
            <person name="Blasche S."/>
        </authorList>
    </citation>
    <scope>NUCLEOTIDE SEQUENCE [LARGE SCALE GENOMIC DNA]</scope>
    <source>
        <strain evidence="3">OG2-2</strain>
    </source>
</reference>
<feature type="transmembrane region" description="Helical" evidence="1">
    <location>
        <begin position="12"/>
        <end position="32"/>
    </location>
</feature>
<evidence type="ECO:0000256" key="1">
    <source>
        <dbReference type="SAM" id="Phobius"/>
    </source>
</evidence>
<gene>
    <name evidence="3" type="ORF">CRM92_03765</name>
    <name evidence="2" type="ORF">HXO56_08100</name>
    <name evidence="4" type="ORF">NCTC10918_01189</name>
</gene>
<feature type="transmembrane region" description="Helical" evidence="1">
    <location>
        <begin position="73"/>
        <end position="89"/>
    </location>
</feature>
<dbReference type="InterPro" id="IPR008407">
    <property type="entry name" value="Brnchd-chn_aa_trnsp_AzlD"/>
</dbReference>
<dbReference type="EMBL" id="PDEV01000001">
    <property type="protein sequence ID" value="PEN17144.1"/>
    <property type="molecule type" value="Genomic_DNA"/>
</dbReference>
<proteinExistence type="predicted"/>
<protein>
    <submittedName>
        <fullName evidence="2">AzlD domain-containing protein</fullName>
    </submittedName>
    <submittedName>
        <fullName evidence="3">Branched-chain amino acid ABC transporter</fullName>
    </submittedName>
    <submittedName>
        <fullName evidence="4">Predicted membrane protein</fullName>
    </submittedName>
</protein>
<dbReference type="Proteomes" id="UP000270988">
    <property type="component" value="Chromosome"/>
</dbReference>
<keyword evidence="1" id="KW-1133">Transmembrane helix</keyword>
<dbReference type="STRING" id="762948.HMPREF0733_10160"/>
<evidence type="ECO:0000313" key="5">
    <source>
        <dbReference type="Proteomes" id="UP000219947"/>
    </source>
</evidence>
<dbReference type="RefSeq" id="WP_004005150.1">
    <property type="nucleotide sequence ID" value="NZ_CAJPNU010000036.1"/>
</dbReference>
<keyword evidence="1" id="KW-0812">Transmembrane</keyword>
<reference evidence="4 6" key="2">
    <citation type="submission" date="2018-12" db="EMBL/GenBank/DDBJ databases">
        <authorList>
            <consortium name="Pathogen Informatics"/>
        </authorList>
    </citation>
    <scope>NUCLEOTIDE SEQUENCE [LARGE SCALE GENOMIC DNA]</scope>
    <source>
        <strain evidence="4 6">NCTC10918</strain>
    </source>
</reference>
<dbReference type="EMBL" id="LR134521">
    <property type="protein sequence ID" value="VEJ29917.1"/>
    <property type="molecule type" value="Genomic_DNA"/>
</dbReference>
<feature type="transmembrane region" description="Helical" evidence="1">
    <location>
        <begin position="95"/>
        <end position="111"/>
    </location>
</feature>
<evidence type="ECO:0000313" key="4">
    <source>
        <dbReference type="EMBL" id="VEJ29917.1"/>
    </source>
</evidence>
<dbReference type="GeneID" id="29742861"/>
<dbReference type="Proteomes" id="UP000219947">
    <property type="component" value="Unassembled WGS sequence"/>
</dbReference>
<dbReference type="OMA" id="SVHMPVG"/>
<dbReference type="Proteomes" id="UP000769484">
    <property type="component" value="Unassembled WGS sequence"/>
</dbReference>
<keyword evidence="5" id="KW-1185">Reference proteome</keyword>
<accession>A0A2A8D8E5</accession>
<name>A0A2A8D8E5_9MICC</name>
<reference evidence="2" key="3">
    <citation type="submission" date="2020-04" db="EMBL/GenBank/DDBJ databases">
        <title>Deep metagenomics examines the oral microbiome during advanced dental caries in children, revealing novel taxa and co-occurrences with host molecules.</title>
        <authorList>
            <person name="Baker J.L."/>
            <person name="Morton J.T."/>
            <person name="Dinis M."/>
            <person name="Alvarez R."/>
            <person name="Tran N.C."/>
            <person name="Knight R."/>
            <person name="Edlund A."/>
        </authorList>
    </citation>
    <scope>NUCLEOTIDE SEQUENCE</scope>
    <source>
        <strain evidence="2">JCVI_47_bin.4</strain>
    </source>
</reference>
<feature type="transmembrane region" description="Helical" evidence="1">
    <location>
        <begin position="44"/>
        <end position="61"/>
    </location>
</feature>
<dbReference type="EMBL" id="JABZXJ010000032">
    <property type="protein sequence ID" value="MBF1650033.1"/>
    <property type="molecule type" value="Genomic_DNA"/>
</dbReference>
<evidence type="ECO:0000313" key="2">
    <source>
        <dbReference type="EMBL" id="MBF1650033.1"/>
    </source>
</evidence>
<dbReference type="AlphaFoldDB" id="A0A2A8D8E5"/>
<organism evidence="3 5">
    <name type="scientific">Rothia dentocariosa</name>
    <dbReference type="NCBI Taxonomy" id="2047"/>
    <lineage>
        <taxon>Bacteria</taxon>
        <taxon>Bacillati</taxon>
        <taxon>Actinomycetota</taxon>
        <taxon>Actinomycetes</taxon>
        <taxon>Micrococcales</taxon>
        <taxon>Micrococcaceae</taxon>
        <taxon>Rothia</taxon>
    </lineage>
</organism>
<evidence type="ECO:0000313" key="6">
    <source>
        <dbReference type="Proteomes" id="UP000270988"/>
    </source>
</evidence>
<evidence type="ECO:0000313" key="3">
    <source>
        <dbReference type="EMBL" id="PEN17144.1"/>
    </source>
</evidence>
<keyword evidence="1" id="KW-0472">Membrane</keyword>